<dbReference type="Gene3D" id="1.10.287.210">
    <property type="match status" value="1"/>
</dbReference>
<evidence type="ECO:0008006" key="3">
    <source>
        <dbReference type="Google" id="ProtNLM"/>
    </source>
</evidence>
<dbReference type="Ensembl" id="ENSAZOT00000000056.1">
    <property type="protein sequence ID" value="ENSAZOP00000000052.1"/>
    <property type="gene ID" value="ENSAZOG00000000051.1"/>
</dbReference>
<dbReference type="AlphaFoldDB" id="A0A8B9TWC9"/>
<dbReference type="PANTHER" id="PTHR10424">
    <property type="entry name" value="VIRAL ENVELOPE PROTEIN"/>
    <property type="match status" value="1"/>
</dbReference>
<evidence type="ECO:0000313" key="1">
    <source>
        <dbReference type="Ensembl" id="ENSAZOP00000000052.1"/>
    </source>
</evidence>
<protein>
    <recommendedName>
        <fullName evidence="3">ENR1 protein</fullName>
    </recommendedName>
</protein>
<accession>A0A8B9TWC9</accession>
<dbReference type="SUPFAM" id="SSF58069">
    <property type="entry name" value="Virus ectodomain"/>
    <property type="match status" value="1"/>
</dbReference>
<dbReference type="Proteomes" id="UP000694549">
    <property type="component" value="Unplaced"/>
</dbReference>
<organism evidence="1 2">
    <name type="scientific">Anas zonorhyncha</name>
    <name type="common">Eastern spot-billed duck</name>
    <dbReference type="NCBI Taxonomy" id="75864"/>
    <lineage>
        <taxon>Eukaryota</taxon>
        <taxon>Metazoa</taxon>
        <taxon>Chordata</taxon>
        <taxon>Craniata</taxon>
        <taxon>Vertebrata</taxon>
        <taxon>Euteleostomi</taxon>
        <taxon>Archelosauria</taxon>
        <taxon>Archosauria</taxon>
        <taxon>Dinosauria</taxon>
        <taxon>Saurischia</taxon>
        <taxon>Theropoda</taxon>
        <taxon>Coelurosauria</taxon>
        <taxon>Aves</taxon>
        <taxon>Neognathae</taxon>
        <taxon>Galloanserae</taxon>
        <taxon>Anseriformes</taxon>
        <taxon>Anatidae</taxon>
        <taxon>Anatinae</taxon>
        <taxon>Anas</taxon>
    </lineage>
</organism>
<reference evidence="1" key="1">
    <citation type="submission" date="2025-08" db="UniProtKB">
        <authorList>
            <consortium name="Ensembl"/>
        </authorList>
    </citation>
    <scope>IDENTIFICATION</scope>
</reference>
<name>A0A8B9TWC9_9AVES</name>
<evidence type="ECO:0000313" key="2">
    <source>
        <dbReference type="Proteomes" id="UP000694549"/>
    </source>
</evidence>
<reference evidence="1" key="2">
    <citation type="submission" date="2025-09" db="UniProtKB">
        <authorList>
            <consortium name="Ensembl"/>
        </authorList>
    </citation>
    <scope>IDENTIFICATION</scope>
</reference>
<sequence length="91" mass="10418">MEGSWGYRTPIYMLNRIIRLQAVLEIITNQTATALDLLADQSTQMRNAIFQHRMVLEYLLAEEGCVWGKLNDSNCCLEIDDNGKVVKQITK</sequence>
<proteinExistence type="predicted"/>
<dbReference type="PANTHER" id="PTHR10424:SF68">
    <property type="entry name" value="ENDOGENOUS RETROVIRUS GROUP 3 MEMBER 1 ENV POLYPROTEIN"/>
    <property type="match status" value="1"/>
</dbReference>
<keyword evidence="2" id="KW-1185">Reference proteome</keyword>
<dbReference type="InterPro" id="IPR018154">
    <property type="entry name" value="TLV/ENV_coat_polyprotein"/>
</dbReference>